<reference evidence="3 4" key="1">
    <citation type="journal article" date="2008" name="Int. J. Syst. Evol. Microbiol.">
        <title>Description of Roseateles aquatilis sp. nov. and Roseateles terrae sp. nov., in the class Betaproteobacteria, and emended description of the genus Roseateles.</title>
        <authorList>
            <person name="Gomila M."/>
            <person name="Bowien B."/>
            <person name="Falsen E."/>
            <person name="Moore E.R."/>
            <person name="Lalucat J."/>
        </authorList>
    </citation>
    <scope>NUCLEOTIDE SEQUENCE [LARGE SCALE GENOMIC DNA]</scope>
    <source>
        <strain evidence="3 4">CCUG 48205</strain>
    </source>
</reference>
<feature type="transmembrane region" description="Helical" evidence="1">
    <location>
        <begin position="179"/>
        <end position="197"/>
    </location>
</feature>
<feature type="transmembrane region" description="Helical" evidence="1">
    <location>
        <begin position="75"/>
        <end position="94"/>
    </location>
</feature>
<keyword evidence="1" id="KW-0472">Membrane</keyword>
<protein>
    <submittedName>
        <fullName evidence="3">Urease accessory protein UreJ</fullName>
    </submittedName>
</protein>
<feature type="transmembrane region" description="Helical" evidence="1">
    <location>
        <begin position="100"/>
        <end position="133"/>
    </location>
</feature>
<dbReference type="Pfam" id="PF04955">
    <property type="entry name" value="HupE_UreJ"/>
    <property type="match status" value="1"/>
</dbReference>
<evidence type="ECO:0000256" key="2">
    <source>
        <dbReference type="SAM" id="SignalP"/>
    </source>
</evidence>
<dbReference type="EMBL" id="NIOF01000009">
    <property type="protein sequence ID" value="OWQ87578.1"/>
    <property type="molecule type" value="Genomic_DNA"/>
</dbReference>
<name>A0A246J4R1_9BURK</name>
<dbReference type="RefSeq" id="WP_088386360.1">
    <property type="nucleotide sequence ID" value="NZ_NIOF01000009.1"/>
</dbReference>
<evidence type="ECO:0000313" key="3">
    <source>
        <dbReference type="EMBL" id="OWQ87578.1"/>
    </source>
</evidence>
<accession>A0A246J4R1</accession>
<gene>
    <name evidence="3" type="ORF">CDN99_18460</name>
</gene>
<sequence length="198" mass="19536">MTHPRSLLAMPAAALALLLPALALAHAGDGGVHEHGLAAGFTHPFTGLDHLAAMLAVGLWSALTQTGRRMLAAPFAFAGLLLIGALLGAAGLSLPGVEPMVAASVLVLGLVAAARWHLGAAASALLVGAFAVFHGLAHGSELQGVPALLGMVVATALLHALGLGVGLRLRALAPAWSRAAGGAIALLGLGLLGRMVIA</sequence>
<feature type="transmembrane region" description="Helical" evidence="1">
    <location>
        <begin position="41"/>
        <end position="63"/>
    </location>
</feature>
<dbReference type="AlphaFoldDB" id="A0A246J4R1"/>
<feature type="chain" id="PRO_5013054935" evidence="2">
    <location>
        <begin position="28"/>
        <end position="198"/>
    </location>
</feature>
<proteinExistence type="predicted"/>
<keyword evidence="2" id="KW-0732">Signal</keyword>
<keyword evidence="1" id="KW-1133">Transmembrane helix</keyword>
<feature type="transmembrane region" description="Helical" evidence="1">
    <location>
        <begin position="145"/>
        <end position="167"/>
    </location>
</feature>
<evidence type="ECO:0000313" key="4">
    <source>
        <dbReference type="Proteomes" id="UP000197468"/>
    </source>
</evidence>
<feature type="signal peptide" evidence="2">
    <location>
        <begin position="1"/>
        <end position="27"/>
    </location>
</feature>
<dbReference type="Proteomes" id="UP000197468">
    <property type="component" value="Unassembled WGS sequence"/>
</dbReference>
<dbReference type="OrthoDB" id="9808192at2"/>
<evidence type="ECO:0000256" key="1">
    <source>
        <dbReference type="SAM" id="Phobius"/>
    </source>
</evidence>
<keyword evidence="1" id="KW-0812">Transmembrane</keyword>
<dbReference type="InterPro" id="IPR007038">
    <property type="entry name" value="HupE_UreJ"/>
</dbReference>
<keyword evidence="4" id="KW-1185">Reference proteome</keyword>
<comment type="caution">
    <text evidence="3">The sequence shown here is derived from an EMBL/GenBank/DDBJ whole genome shotgun (WGS) entry which is preliminary data.</text>
</comment>
<dbReference type="PIRSF" id="PIRSF016919">
    <property type="entry name" value="HupE_UreJ"/>
    <property type="match status" value="1"/>
</dbReference>
<organism evidence="3 4">
    <name type="scientific">Roseateles aquatilis</name>
    <dbReference type="NCBI Taxonomy" id="431061"/>
    <lineage>
        <taxon>Bacteria</taxon>
        <taxon>Pseudomonadati</taxon>
        <taxon>Pseudomonadota</taxon>
        <taxon>Betaproteobacteria</taxon>
        <taxon>Burkholderiales</taxon>
        <taxon>Sphaerotilaceae</taxon>
        <taxon>Roseateles</taxon>
    </lineage>
</organism>